<feature type="region of interest" description="Disordered" evidence="1">
    <location>
        <begin position="263"/>
        <end position="286"/>
    </location>
</feature>
<comment type="caution">
    <text evidence="3">The sequence shown here is derived from an EMBL/GenBank/DDBJ whole genome shotgun (WGS) entry which is preliminary data.</text>
</comment>
<organism evidence="3 4">
    <name type="scientific">Marasmius crinis-equi</name>
    <dbReference type="NCBI Taxonomy" id="585013"/>
    <lineage>
        <taxon>Eukaryota</taxon>
        <taxon>Fungi</taxon>
        <taxon>Dikarya</taxon>
        <taxon>Basidiomycota</taxon>
        <taxon>Agaricomycotina</taxon>
        <taxon>Agaricomycetes</taxon>
        <taxon>Agaricomycetidae</taxon>
        <taxon>Agaricales</taxon>
        <taxon>Marasmiineae</taxon>
        <taxon>Marasmiaceae</taxon>
        <taxon>Marasmius</taxon>
    </lineage>
</organism>
<dbReference type="CDD" id="cd12087">
    <property type="entry name" value="TM_EGFR-like"/>
    <property type="match status" value="1"/>
</dbReference>
<feature type="transmembrane region" description="Helical" evidence="2">
    <location>
        <begin position="139"/>
        <end position="161"/>
    </location>
</feature>
<accession>A0ABR3FST3</accession>
<protein>
    <submittedName>
        <fullName evidence="3">Uncharacterized protein</fullName>
    </submittedName>
</protein>
<name>A0ABR3FST3_9AGAR</name>
<evidence type="ECO:0000313" key="3">
    <source>
        <dbReference type="EMBL" id="KAL0578263.1"/>
    </source>
</evidence>
<reference evidence="3 4" key="1">
    <citation type="submission" date="2024-02" db="EMBL/GenBank/DDBJ databases">
        <title>A draft genome for the cacao thread blight pathogen Marasmius crinis-equi.</title>
        <authorList>
            <person name="Cohen S.P."/>
            <person name="Baruah I.K."/>
            <person name="Amoako-Attah I."/>
            <person name="Bukari Y."/>
            <person name="Meinhardt L.W."/>
            <person name="Bailey B.A."/>
        </authorList>
    </citation>
    <scope>NUCLEOTIDE SEQUENCE [LARGE SCALE GENOMIC DNA]</scope>
    <source>
        <strain evidence="3 4">GH-76</strain>
    </source>
</reference>
<keyword evidence="4" id="KW-1185">Reference proteome</keyword>
<feature type="region of interest" description="Disordered" evidence="1">
    <location>
        <begin position="190"/>
        <end position="242"/>
    </location>
</feature>
<sequence length="286" mass="31255">MPFIREIVAGATTYGPWHDSSGILSLGTSDNGESRVHMMRGYIKLYQGNNTPADLKTFLGSYIAIQYHAVTNISRFLGSNIYGSEWDKEPSGTFSAQSQTAAISVLVSGMTLSQGGDSRSPDPDPMPSTNTSASVPKGAIAGVVAGGIAGIGLIVLAIWLYRRRKHWMRESSDPEHIVNPLPLLDSRLKEERKKPDRSHAGDPTGISAIRQNDSKRSETRDASHTSAEDCPNTVGEVAPFAPQSVDNTIENLLLALNRRLRDERRQGDRQWDPEESPPRYPDSVQG</sequence>
<proteinExistence type="predicted"/>
<feature type="compositionally biased region" description="Basic and acidic residues" evidence="1">
    <location>
        <begin position="212"/>
        <end position="227"/>
    </location>
</feature>
<gene>
    <name evidence="3" type="ORF">V5O48_003727</name>
</gene>
<keyword evidence="2" id="KW-1133">Transmembrane helix</keyword>
<feature type="compositionally biased region" description="Basic and acidic residues" evidence="1">
    <location>
        <begin position="263"/>
        <end position="272"/>
    </location>
</feature>
<keyword evidence="2" id="KW-0472">Membrane</keyword>
<dbReference type="Proteomes" id="UP001465976">
    <property type="component" value="Unassembled WGS sequence"/>
</dbReference>
<evidence type="ECO:0000256" key="2">
    <source>
        <dbReference type="SAM" id="Phobius"/>
    </source>
</evidence>
<feature type="region of interest" description="Disordered" evidence="1">
    <location>
        <begin position="112"/>
        <end position="135"/>
    </location>
</feature>
<feature type="compositionally biased region" description="Basic and acidic residues" evidence="1">
    <location>
        <begin position="190"/>
        <end position="200"/>
    </location>
</feature>
<evidence type="ECO:0000256" key="1">
    <source>
        <dbReference type="SAM" id="MobiDB-lite"/>
    </source>
</evidence>
<keyword evidence="2" id="KW-0812">Transmembrane</keyword>
<evidence type="ECO:0000313" key="4">
    <source>
        <dbReference type="Proteomes" id="UP001465976"/>
    </source>
</evidence>
<dbReference type="EMBL" id="JBAHYK010000110">
    <property type="protein sequence ID" value="KAL0578263.1"/>
    <property type="molecule type" value="Genomic_DNA"/>
</dbReference>